<dbReference type="GO" id="GO:0005254">
    <property type="term" value="F:chloride channel activity"/>
    <property type="evidence" value="ECO:0007669"/>
    <property type="project" value="TreeGrafter"/>
</dbReference>
<sequence>MSNVTPGDDAKAQPATSVNRVKSNPKVIVTRSTLTLDGNTELQPATGAAKDAGSKSPVKSPTSNTNIADQQLHVSAAKSAASTAKVAGPQLQETAVKSTTSSVKDAGTKQQATAPGQPAASAGHVSPAASTESGLRQRTGKVEDVKIDRARVSNQGNFHTLCVMEFAVGTPAATMEWLLGKIQAPRSQGGGELSAELVEEPEKPVRIHVGATTERLLIAAELMELKKPYEDNSLREVALDDLHNFKNTDDLDSFLLLAEKQRIVLHELKLIRAQKDRLDIPGFKDVELYDGEVIIPRCINKKIIVKLFPLHSRDDLKRLEKDWYFSIVQFQPLDQIREYFGETVAMYFAFLGFYTMALVPPALLGVLASFFNYDVITQIAFCAMNLIWATLFLETWKRYAASLAYQWGSLGEAKFEPARAEYYGTLGTNPVTGRLELTYSKKKRMMMFYFVTLPILMISLFFAVSAMLIYFNIQEAVNEYHFIEDTCFSSFLVRVPSPVYATIICVMNIGYRKMAQTLNDWGTLEMVVIVVAVIGTLEMVVIVVAVIGTLEMVVIVVAVIGTLEMVVIVVAVIGTLEMVVIVVAVIGTLEMVVIVVAVIGTLEMVVIVVAVIGTLEMVVIVVAVIGTLEMVVIVVAVIGTLEMVVIVVAVIGTLEMVVIVVAVIGTLEMVVIVVAVIGTLEMVVIVVAVIGTLEMVVIVVAVIGTLEMVVIVVAVIGTLEMVVIVVAVIGTLEMVVIVVAVIGTLEMVVIVVAVIENHRLQSTYDNHLITKLVLFDFTNSFMSLFYVAFYLKDMNRLRSHLATLLIVSQLVNQVMEAAVPYLMYKRRKIIIKKEAGQKDHHSGDSFNTIIDDDIRLQAEIESTKDEYVSTRDDYLEMFLQFGYISLFSCVFPTAALWALINNVIEIRTDAFSMIHVYQRPFAQPSSGIGAWQLAFECIGVLAVITNTALVLLSPAVKCNLYLIGEVHTVLLFVLAEHILLFVKVVLAYLIPDEPRNVRRGLDRVEYQSKQAWRKQRAEGAQKRLKENREKSSQNLSTQDKLKESPPSPTSQDGVKKSPPSLTSQDGVKKSPPSLTSQDGVKKSPPSLTSQDGVKKSPPSLTSQDGVKKSPPSLTSQDGVKKSPPSLTSQDGVKKSPPSLTSQDGVKKSPPSLSSQDGVKKSPPNLTSQDEVKKSPPSLTSQDGVKKLPPSLTSQDGVTKSPPSLTSQDGDEHKKSSLSPTSQDEHKKSSLSPTSQDEHKKSSLSPTLQNEHKKSSLSPTSQDEHKKSSLSPTSQDEHKKSSLSPTSQDEHKKSSLSPTLQNEHKKSSLSPTSQDEHKKSSLSPTSQDEHKKLSLSPTSPDEL</sequence>
<feature type="transmembrane region" description="Helical" evidence="6">
    <location>
        <begin position="710"/>
        <end position="729"/>
    </location>
</feature>
<feature type="domain" description="Anoctamin transmembrane" evidence="8">
    <location>
        <begin position="689"/>
        <end position="1001"/>
    </location>
</feature>
<feature type="transmembrane region" description="Helical" evidence="6">
    <location>
        <begin position="683"/>
        <end position="703"/>
    </location>
</feature>
<evidence type="ECO:0000256" key="2">
    <source>
        <dbReference type="ARBA" id="ARBA00009671"/>
    </source>
</evidence>
<feature type="transmembrane region" description="Helical" evidence="6">
    <location>
        <begin position="618"/>
        <end position="651"/>
    </location>
</feature>
<evidence type="ECO:0000313" key="9">
    <source>
        <dbReference type="EMBL" id="KAK2184026.1"/>
    </source>
</evidence>
<feature type="compositionally biased region" description="Polar residues" evidence="7">
    <location>
        <begin position="1190"/>
        <end position="1207"/>
    </location>
</feature>
<comment type="caution">
    <text evidence="9">The sequence shown here is derived from an EMBL/GenBank/DDBJ whole genome shotgun (WGS) entry which is preliminary data.</text>
</comment>
<feature type="compositionally biased region" description="Basic and acidic residues" evidence="7">
    <location>
        <begin position="1015"/>
        <end position="1031"/>
    </location>
</feature>
<dbReference type="InterPro" id="IPR049452">
    <property type="entry name" value="Anoctamin_TM"/>
</dbReference>
<evidence type="ECO:0000256" key="4">
    <source>
        <dbReference type="ARBA" id="ARBA00022989"/>
    </source>
</evidence>
<evidence type="ECO:0000259" key="8">
    <source>
        <dbReference type="Pfam" id="PF04547"/>
    </source>
</evidence>
<feature type="compositionally biased region" description="Polar residues" evidence="7">
    <location>
        <begin position="57"/>
        <end position="72"/>
    </location>
</feature>
<feature type="transmembrane region" description="Helical" evidence="6">
    <location>
        <begin position="933"/>
        <end position="956"/>
    </location>
</feature>
<dbReference type="Pfam" id="PF04547">
    <property type="entry name" value="Anoctamin"/>
    <property type="match status" value="2"/>
</dbReference>
<feature type="transmembrane region" description="Helical" evidence="6">
    <location>
        <begin position="735"/>
        <end position="756"/>
    </location>
</feature>
<protein>
    <recommendedName>
        <fullName evidence="6">Anoctamin</fullName>
    </recommendedName>
</protein>
<feature type="transmembrane region" description="Helical" evidence="6">
    <location>
        <begin position="375"/>
        <end position="393"/>
    </location>
</feature>
<feature type="transmembrane region" description="Helical" evidence="6">
    <location>
        <begin position="344"/>
        <end position="363"/>
    </location>
</feature>
<feature type="compositionally biased region" description="Polar residues" evidence="7">
    <location>
        <begin position="91"/>
        <end position="114"/>
    </location>
</feature>
<proteinExistence type="inferred from homology"/>
<comment type="similarity">
    <text evidence="2 6">Belongs to the anoctamin family.</text>
</comment>
<keyword evidence="5 6" id="KW-0472">Membrane</keyword>
<feature type="transmembrane region" description="Helical" evidence="6">
    <location>
        <begin position="881"/>
        <end position="900"/>
    </location>
</feature>
<dbReference type="Proteomes" id="UP001209878">
    <property type="component" value="Unassembled WGS sequence"/>
</dbReference>
<feature type="compositionally biased region" description="Polar residues" evidence="7">
    <location>
        <begin position="30"/>
        <end position="43"/>
    </location>
</feature>
<dbReference type="PANTHER" id="PTHR12308">
    <property type="entry name" value="ANOCTAMIN"/>
    <property type="match status" value="1"/>
</dbReference>
<feature type="transmembrane region" description="Helical" evidence="6">
    <location>
        <begin position="658"/>
        <end position="677"/>
    </location>
</feature>
<keyword evidence="4 6" id="KW-1133">Transmembrane helix</keyword>
<evidence type="ECO:0000256" key="6">
    <source>
        <dbReference type="RuleBase" id="RU280814"/>
    </source>
</evidence>
<dbReference type="PANTHER" id="PTHR12308:SF74">
    <property type="entry name" value="ANOCTAMIN"/>
    <property type="match status" value="1"/>
</dbReference>
<dbReference type="GO" id="GO:0005886">
    <property type="term" value="C:plasma membrane"/>
    <property type="evidence" value="ECO:0007669"/>
    <property type="project" value="TreeGrafter"/>
</dbReference>
<feature type="region of interest" description="Disordered" evidence="7">
    <location>
        <begin position="84"/>
        <end position="140"/>
    </location>
</feature>
<evidence type="ECO:0000256" key="1">
    <source>
        <dbReference type="ARBA" id="ARBA00004141"/>
    </source>
</evidence>
<feature type="transmembrane region" description="Helical" evidence="6">
    <location>
        <begin position="968"/>
        <end position="990"/>
    </location>
</feature>
<feature type="region of interest" description="Disordered" evidence="7">
    <location>
        <begin position="1"/>
        <end position="72"/>
    </location>
</feature>
<dbReference type="EMBL" id="JAODUO010000286">
    <property type="protein sequence ID" value="KAK2184026.1"/>
    <property type="molecule type" value="Genomic_DNA"/>
</dbReference>
<feature type="transmembrane region" description="Helical" evidence="6">
    <location>
        <begin position="491"/>
        <end position="511"/>
    </location>
</feature>
<dbReference type="InterPro" id="IPR007632">
    <property type="entry name" value="Anoctamin"/>
</dbReference>
<organism evidence="9 10">
    <name type="scientific">Ridgeia piscesae</name>
    <name type="common">Tubeworm</name>
    <dbReference type="NCBI Taxonomy" id="27915"/>
    <lineage>
        <taxon>Eukaryota</taxon>
        <taxon>Metazoa</taxon>
        <taxon>Spiralia</taxon>
        <taxon>Lophotrochozoa</taxon>
        <taxon>Annelida</taxon>
        <taxon>Polychaeta</taxon>
        <taxon>Sedentaria</taxon>
        <taxon>Canalipalpata</taxon>
        <taxon>Sabellida</taxon>
        <taxon>Siboglinidae</taxon>
        <taxon>Ridgeia</taxon>
    </lineage>
</organism>
<feature type="region of interest" description="Disordered" evidence="7">
    <location>
        <begin position="1015"/>
        <end position="1342"/>
    </location>
</feature>
<comment type="subcellular location">
    <subcellularLocation>
        <location evidence="1 6">Membrane</location>
        <topology evidence="1 6">Multi-pass membrane protein</topology>
    </subcellularLocation>
</comment>
<feature type="transmembrane region" description="Helical" evidence="6">
    <location>
        <begin position="553"/>
        <end position="586"/>
    </location>
</feature>
<feature type="domain" description="Anoctamin transmembrane" evidence="8">
    <location>
        <begin position="336"/>
        <end position="522"/>
    </location>
</feature>
<evidence type="ECO:0000256" key="3">
    <source>
        <dbReference type="ARBA" id="ARBA00022692"/>
    </source>
</evidence>
<name>A0AAD9UCA4_RIDPI</name>
<reference evidence="9" key="1">
    <citation type="journal article" date="2023" name="Mol. Biol. Evol.">
        <title>Third-Generation Sequencing Reveals the Adaptive Role of the Epigenome in Three Deep-Sea Polychaetes.</title>
        <authorList>
            <person name="Perez M."/>
            <person name="Aroh O."/>
            <person name="Sun Y."/>
            <person name="Lan Y."/>
            <person name="Juniper S.K."/>
            <person name="Young C.R."/>
            <person name="Angers B."/>
            <person name="Qian P.Y."/>
        </authorList>
    </citation>
    <scope>NUCLEOTIDE SEQUENCE</scope>
    <source>
        <strain evidence="9">R07B-5</strain>
    </source>
</reference>
<comment type="caution">
    <text evidence="6">Lacks conserved residue(s) required for the propagation of feature annotation.</text>
</comment>
<feature type="transmembrane region" description="Helical" evidence="6">
    <location>
        <begin position="523"/>
        <end position="547"/>
    </location>
</feature>
<feature type="transmembrane region" description="Helical" evidence="6">
    <location>
        <begin position="768"/>
        <end position="789"/>
    </location>
</feature>
<feature type="transmembrane region" description="Helical" evidence="6">
    <location>
        <begin position="447"/>
        <end position="471"/>
    </location>
</feature>
<evidence type="ECO:0000313" key="10">
    <source>
        <dbReference type="Proteomes" id="UP001209878"/>
    </source>
</evidence>
<gene>
    <name evidence="9" type="ORF">NP493_286g02036</name>
</gene>
<keyword evidence="10" id="KW-1185">Reference proteome</keyword>
<keyword evidence="3 6" id="KW-0812">Transmembrane</keyword>
<evidence type="ECO:0000256" key="7">
    <source>
        <dbReference type="SAM" id="MobiDB-lite"/>
    </source>
</evidence>
<evidence type="ECO:0000256" key="5">
    <source>
        <dbReference type="ARBA" id="ARBA00023136"/>
    </source>
</evidence>
<accession>A0AAD9UCA4</accession>